<reference evidence="1" key="2">
    <citation type="submission" date="2020-03" db="EMBL/GenBank/DDBJ databases">
        <title>Flavobacteriaceae bacterium strain TP-CH-4, a member of the family Flavobacteriaceae isolated from a deep-sea seamount.</title>
        <authorList>
            <person name="Zhang D.-C."/>
        </authorList>
    </citation>
    <scope>NUCLEOTIDE SEQUENCE</scope>
    <source>
        <strain evidence="1">TP-CH-4</strain>
    </source>
</reference>
<dbReference type="InterPro" id="IPR045633">
    <property type="entry name" value="DUF6414"/>
</dbReference>
<dbReference type="AlphaFoldDB" id="A0A967AY70"/>
<sequence length="341" mass="39445">MESIKDLIYFDYDKAKSLNSQLSGGLVSELTRAIEDEGGISSELGFDIKILKGSVGATGREKQIRTEKIEIYHELLNELEKALFEKKILTYLNSDFGTNTKTFNKFLEKVPDLTYVKATGWSAFEDFERFKRIMHNFNDIQRLIFTSVLENNPEIIKLKEQVNDLTKRLKSNNNHKELSKLRAVQKNFDKIMEEESGAVFLDETFKLRLELFLNTFSPNRLNFRLAPFDVFNNFQLLSNLKSEYLVNGDFENVIYTYGSRPNIKLSVFGIVTSCPQKKDVRVNLSDEYLGLEDGELEDSDVFEKAFRSVFSSFEGFEKFFFVPTYPKISVSPIAIYREVNL</sequence>
<comment type="caution">
    <text evidence="1">The sequence shown here is derived from an EMBL/GenBank/DDBJ whole genome shotgun (WGS) entry which is preliminary data.</text>
</comment>
<gene>
    <name evidence="1" type="ORF">FK220_018485</name>
</gene>
<dbReference type="Pfam" id="PF19952">
    <property type="entry name" value="DUF6414"/>
    <property type="match status" value="1"/>
</dbReference>
<proteinExistence type="predicted"/>
<dbReference type="EMBL" id="VIKU02000007">
    <property type="protein sequence ID" value="NHF61348.1"/>
    <property type="molecule type" value="Genomic_DNA"/>
</dbReference>
<evidence type="ECO:0000313" key="1">
    <source>
        <dbReference type="EMBL" id="NHF61348.1"/>
    </source>
</evidence>
<evidence type="ECO:0000313" key="2">
    <source>
        <dbReference type="Proteomes" id="UP000707206"/>
    </source>
</evidence>
<protein>
    <submittedName>
        <fullName evidence="1">Uncharacterized protein</fullName>
    </submittedName>
</protein>
<dbReference type="Proteomes" id="UP000707206">
    <property type="component" value="Unassembled WGS sequence"/>
</dbReference>
<organism evidence="1 2">
    <name type="scientific">Pelagihabitans pacificus</name>
    <dbReference type="NCBI Taxonomy" id="2696054"/>
    <lineage>
        <taxon>Bacteria</taxon>
        <taxon>Pseudomonadati</taxon>
        <taxon>Bacteroidota</taxon>
        <taxon>Flavobacteriia</taxon>
        <taxon>Flavobacteriales</taxon>
        <taxon>Flavobacteriaceae</taxon>
        <taxon>Pelagihabitans</taxon>
    </lineage>
</organism>
<reference evidence="1" key="1">
    <citation type="submission" date="2019-07" db="EMBL/GenBank/DDBJ databases">
        <authorList>
            <person name="De-Chao Zhang Q."/>
        </authorList>
    </citation>
    <scope>NUCLEOTIDE SEQUENCE</scope>
    <source>
        <strain evidence="1">TP-CH-4</strain>
    </source>
</reference>
<dbReference type="RefSeq" id="WP_152575846.1">
    <property type="nucleotide sequence ID" value="NZ_VIKU02000007.1"/>
</dbReference>
<accession>A0A967AY70</accession>
<keyword evidence="2" id="KW-1185">Reference proteome</keyword>
<name>A0A967AY70_9FLAO</name>